<gene>
    <name evidence="5" type="ORF">CBF36_02280</name>
</gene>
<dbReference type="InterPro" id="IPR002547">
    <property type="entry name" value="tRNA-bd_dom"/>
</dbReference>
<keyword evidence="1 3" id="KW-0820">tRNA-binding</keyword>
<comment type="caution">
    <text evidence="5">The sequence shown here is derived from an EMBL/GenBank/DDBJ whole genome shotgun (WGS) entry which is preliminary data.</text>
</comment>
<dbReference type="AlphaFoldDB" id="A0A429ZP86"/>
<dbReference type="PROSITE" id="PS50886">
    <property type="entry name" value="TRBD"/>
    <property type="match status" value="1"/>
</dbReference>
<evidence type="ECO:0000256" key="3">
    <source>
        <dbReference type="PROSITE-ProRule" id="PRU00209"/>
    </source>
</evidence>
<evidence type="ECO:0000256" key="1">
    <source>
        <dbReference type="ARBA" id="ARBA00022555"/>
    </source>
</evidence>
<dbReference type="Proteomes" id="UP000288490">
    <property type="component" value="Unassembled WGS sequence"/>
</dbReference>
<dbReference type="SUPFAM" id="SSF50249">
    <property type="entry name" value="Nucleic acid-binding proteins"/>
    <property type="match status" value="1"/>
</dbReference>
<name>A0A429ZP86_9ENTE</name>
<dbReference type="EMBL" id="NGJT01000003">
    <property type="protein sequence ID" value="RST95530.1"/>
    <property type="molecule type" value="Genomic_DNA"/>
</dbReference>
<sequence length="205" mass="22106">MIVSYNLEAVGDTLLIVVAQGKSKEVSVIKQGNVACIVEKDTDQILGWNIFDASHHITNLNGNGEIKLSPSQITELNLAVKEAGFAHEFEVDDAPKFVVGYVHTSTPHQDSDHLTVNDIEVDNGEHLQIVCGAPNIKAGLKVVVAKVGAMMPDGLIIWPGELRGVASFGMVCSAKELHLPNAPKEKGILELDDSYEVGSRFNLPK</sequence>
<dbReference type="Pfam" id="PF14794">
    <property type="entry name" value="DUF4479"/>
    <property type="match status" value="1"/>
</dbReference>
<protein>
    <submittedName>
        <fullName evidence="5">tRNA-binding protein</fullName>
    </submittedName>
</protein>
<evidence type="ECO:0000313" key="6">
    <source>
        <dbReference type="Proteomes" id="UP000288490"/>
    </source>
</evidence>
<dbReference type="RefSeq" id="WP_125956260.1">
    <property type="nucleotide sequence ID" value="NZ_JAQEJV010000003.1"/>
</dbReference>
<dbReference type="InterPro" id="IPR037154">
    <property type="entry name" value="YtpR-like_sf"/>
</dbReference>
<dbReference type="NCBIfam" id="NF045760">
    <property type="entry name" value="YtpR"/>
    <property type="match status" value="1"/>
</dbReference>
<dbReference type="InterPro" id="IPR027855">
    <property type="entry name" value="DUF4479"/>
</dbReference>
<dbReference type="InterPro" id="IPR033714">
    <property type="entry name" value="tRNA_bind_bactPheRS"/>
</dbReference>
<dbReference type="Gene3D" id="2.40.50.140">
    <property type="entry name" value="Nucleic acid-binding proteins"/>
    <property type="match status" value="1"/>
</dbReference>
<dbReference type="InterPro" id="IPR012340">
    <property type="entry name" value="NA-bd_OB-fold"/>
</dbReference>
<evidence type="ECO:0000256" key="2">
    <source>
        <dbReference type="ARBA" id="ARBA00022884"/>
    </source>
</evidence>
<reference evidence="5 6" key="1">
    <citation type="submission" date="2017-05" db="EMBL/GenBank/DDBJ databases">
        <title>Vagococcus spp. assemblies.</title>
        <authorList>
            <person name="Gulvik C.A."/>
        </authorList>
    </citation>
    <scope>NUCLEOTIDE SEQUENCE [LARGE SCALE GENOMIC DNA]</scope>
    <source>
        <strain evidence="5 6">SS1994</strain>
    </source>
</reference>
<dbReference type="Pfam" id="PF01588">
    <property type="entry name" value="tRNA_bind"/>
    <property type="match status" value="1"/>
</dbReference>
<evidence type="ECO:0000259" key="4">
    <source>
        <dbReference type="PROSITE" id="PS50886"/>
    </source>
</evidence>
<keyword evidence="6" id="KW-1185">Reference proteome</keyword>
<accession>A0A429ZP86</accession>
<dbReference type="OrthoDB" id="9805455at2"/>
<keyword evidence="2 3" id="KW-0694">RNA-binding</keyword>
<proteinExistence type="predicted"/>
<dbReference type="CDD" id="cd02796">
    <property type="entry name" value="tRNA_bind_bactPheRS"/>
    <property type="match status" value="1"/>
</dbReference>
<evidence type="ECO:0000313" key="5">
    <source>
        <dbReference type="EMBL" id="RST95530.1"/>
    </source>
</evidence>
<dbReference type="GO" id="GO:0000049">
    <property type="term" value="F:tRNA binding"/>
    <property type="evidence" value="ECO:0007669"/>
    <property type="project" value="UniProtKB-UniRule"/>
</dbReference>
<organism evidence="5 6">
    <name type="scientific">Vagococcus bubulae</name>
    <dbReference type="NCBI Taxonomy" id="1977868"/>
    <lineage>
        <taxon>Bacteria</taxon>
        <taxon>Bacillati</taxon>
        <taxon>Bacillota</taxon>
        <taxon>Bacilli</taxon>
        <taxon>Lactobacillales</taxon>
        <taxon>Enterococcaceae</taxon>
        <taxon>Vagococcus</taxon>
    </lineage>
</organism>
<dbReference type="Gene3D" id="3.30.1940.10">
    <property type="entry name" value="YtpR-like"/>
    <property type="match status" value="1"/>
</dbReference>
<feature type="domain" description="TRNA-binding" evidence="4">
    <location>
        <begin position="91"/>
        <end position="202"/>
    </location>
</feature>